<name>A0A2U1ZYU9_9MICO</name>
<comment type="caution">
    <text evidence="2">The sequence shown here is derived from an EMBL/GenBank/DDBJ whole genome shotgun (WGS) entry which is preliminary data.</text>
</comment>
<evidence type="ECO:0008006" key="4">
    <source>
        <dbReference type="Google" id="ProtNLM"/>
    </source>
</evidence>
<evidence type="ECO:0000313" key="3">
    <source>
        <dbReference type="Proteomes" id="UP000245166"/>
    </source>
</evidence>
<organism evidence="2 3">
    <name type="scientific">Serinibacter arcticus</name>
    <dbReference type="NCBI Taxonomy" id="1655435"/>
    <lineage>
        <taxon>Bacteria</taxon>
        <taxon>Bacillati</taxon>
        <taxon>Actinomycetota</taxon>
        <taxon>Actinomycetes</taxon>
        <taxon>Micrococcales</taxon>
        <taxon>Beutenbergiaceae</taxon>
        <taxon>Serinibacter</taxon>
    </lineage>
</organism>
<dbReference type="Proteomes" id="UP000245166">
    <property type="component" value="Unassembled WGS sequence"/>
</dbReference>
<dbReference type="EMBL" id="PYHR01000002">
    <property type="protein sequence ID" value="PWD52157.1"/>
    <property type="molecule type" value="Genomic_DNA"/>
</dbReference>
<feature type="compositionally biased region" description="Low complexity" evidence="1">
    <location>
        <begin position="658"/>
        <end position="678"/>
    </location>
</feature>
<sequence length="693" mass="72347">MSRTVDEANRAVGRIRRMPYGVARTEIAEQEARRIEEEGPAETLAYALFALVESYVWGGEGAKAYVPFRRSIRLWDTSPELFDEGDRHDFFWAFKWMVTGLVEYPDVPATQITATIADMERRYAVAGNGLDAVAYAAFRWAEHTGDPDVELAFTAWAATPRDEYSQCEACELGDQAVHLAATGRVPEAIRVIETVPPTTRWCATEPADMLSVLALAHLDQGDAGAALEAHRRAVAALADTQSDMVGARGRRLELLARGGATDRALEALASDGHLLVDADSPLGQLRFGIAVLRALAALPDVGERPVAVPGVPAATVGELGAWTAERSRSLAAAFDARNGSDRLVREVEAAASVRPSETPLSLTVIDPAAVAGTAPTVAAVTPPPGGSSSRDAEPAGQHLGGSGAGPLAVAGHDDASFPTAPAAPADAHLALAEEHLAADRPAQAVASYQVAAGLLDAAGRLADAGLAWAEAARCADLLGDVDGSHAGYVASTARLRAAGTPPGLLTRVVVAWAPVAARAGGAGDVLAVVGVLRPALRSLVEAERPEAAVDLVERERGAARRALADLDDTAARLLAAAPRRRPPPRGRTRTQPPTRPPTPTPSRSRSAPPRPTPRSGRSPTPPTRSGWRGACSATPAASRTPSGAWSPPPRGSASRGTRCAPRWAASSSRCCAAPASTPGPTRSSRSWRDDVGR</sequence>
<protein>
    <recommendedName>
        <fullName evidence="4">Tetratricopeptide repeat protein</fullName>
    </recommendedName>
</protein>
<dbReference type="AlphaFoldDB" id="A0A2U1ZYU9"/>
<feature type="region of interest" description="Disordered" evidence="1">
    <location>
        <begin position="574"/>
        <end position="693"/>
    </location>
</feature>
<dbReference type="RefSeq" id="WP_109230538.1">
    <property type="nucleotide sequence ID" value="NZ_PYHR01000002.1"/>
</dbReference>
<evidence type="ECO:0000256" key="1">
    <source>
        <dbReference type="SAM" id="MobiDB-lite"/>
    </source>
</evidence>
<dbReference type="OrthoDB" id="56388at2"/>
<gene>
    <name evidence="2" type="ORF">C8046_17425</name>
</gene>
<proteinExistence type="predicted"/>
<accession>A0A2U1ZYU9</accession>
<evidence type="ECO:0000313" key="2">
    <source>
        <dbReference type="EMBL" id="PWD52157.1"/>
    </source>
</evidence>
<keyword evidence="3" id="KW-1185">Reference proteome</keyword>
<reference evidence="2 3" key="1">
    <citation type="submission" date="2018-03" db="EMBL/GenBank/DDBJ databases">
        <title>Genome assembly of novel Miniimonas species PCH200.</title>
        <authorList>
            <person name="Thakur V."/>
            <person name="Kumar V."/>
            <person name="Singh D."/>
        </authorList>
    </citation>
    <scope>NUCLEOTIDE SEQUENCE [LARGE SCALE GENOMIC DNA]</scope>
    <source>
        <strain evidence="2 3">PCH200</strain>
    </source>
</reference>
<feature type="region of interest" description="Disordered" evidence="1">
    <location>
        <begin position="376"/>
        <end position="421"/>
    </location>
</feature>
<feature type="compositionally biased region" description="Basic residues" evidence="1">
    <location>
        <begin position="578"/>
        <end position="588"/>
    </location>
</feature>
<feature type="compositionally biased region" description="Low complexity" evidence="1">
    <location>
        <begin position="601"/>
        <end position="626"/>
    </location>
</feature>